<dbReference type="Pfam" id="PF02931">
    <property type="entry name" value="Neur_chan_LBD"/>
    <property type="match status" value="1"/>
</dbReference>
<feature type="transmembrane region" description="Helical" evidence="15">
    <location>
        <begin position="305"/>
        <end position="325"/>
    </location>
</feature>
<dbReference type="PRINTS" id="PR00252">
    <property type="entry name" value="NRIONCHANNEL"/>
</dbReference>
<name>R7TUE8_CAPTE</name>
<protein>
    <recommendedName>
        <fullName evidence="21">Neurotransmitter-gated ion-channel ligand-binding domain-containing protein</fullName>
    </recommendedName>
</protein>
<evidence type="ECO:0000256" key="14">
    <source>
        <dbReference type="ARBA" id="ARBA00034099"/>
    </source>
</evidence>
<feature type="transmembrane region" description="Helical" evidence="15">
    <location>
        <begin position="272"/>
        <end position="293"/>
    </location>
</feature>
<feature type="domain" description="Neurotransmitter-gated ion-channel ligand-binding" evidence="16">
    <location>
        <begin position="32"/>
        <end position="239"/>
    </location>
</feature>
<evidence type="ECO:0000313" key="18">
    <source>
        <dbReference type="EMBL" id="ELT97538.1"/>
    </source>
</evidence>
<accession>R7TUE8</accession>
<evidence type="ECO:0000256" key="8">
    <source>
        <dbReference type="ARBA" id="ARBA00023136"/>
    </source>
</evidence>
<dbReference type="CDD" id="cd18997">
    <property type="entry name" value="LGIC_ECD_nAChR"/>
    <property type="match status" value="1"/>
</dbReference>
<evidence type="ECO:0000256" key="6">
    <source>
        <dbReference type="ARBA" id="ARBA00023018"/>
    </source>
</evidence>
<keyword evidence="7 15" id="KW-0406">Ion transport</keyword>
<keyword evidence="4 15" id="KW-0812">Transmembrane</keyword>
<evidence type="ECO:0000256" key="12">
    <source>
        <dbReference type="ARBA" id="ARBA00023286"/>
    </source>
</evidence>
<reference evidence="19" key="3">
    <citation type="submission" date="2015-06" db="UniProtKB">
        <authorList>
            <consortium name="EnsemblMetazoa"/>
        </authorList>
    </citation>
    <scope>IDENTIFICATION</scope>
</reference>
<keyword evidence="5 15" id="KW-1133">Transmembrane helix</keyword>
<keyword evidence="15" id="KW-0732">Signal</keyword>
<feature type="chain" id="PRO_5010979152" description="Neurotransmitter-gated ion-channel ligand-binding domain-containing protein" evidence="15">
    <location>
        <begin position="21"/>
        <end position="434"/>
    </location>
</feature>
<dbReference type="GO" id="GO:0022848">
    <property type="term" value="F:acetylcholine-gated monoatomic cation-selective channel activity"/>
    <property type="evidence" value="ECO:0007669"/>
    <property type="project" value="InterPro"/>
</dbReference>
<dbReference type="SUPFAM" id="SSF90112">
    <property type="entry name" value="Neurotransmitter-gated ion-channel transmembrane pore"/>
    <property type="match status" value="1"/>
</dbReference>
<keyword evidence="10" id="KW-0675">Receptor</keyword>
<reference evidence="20" key="1">
    <citation type="submission" date="2012-12" db="EMBL/GenBank/DDBJ databases">
        <authorList>
            <person name="Hellsten U."/>
            <person name="Grimwood J."/>
            <person name="Chapman J.A."/>
            <person name="Shapiro H."/>
            <person name="Aerts A."/>
            <person name="Otillar R.P."/>
            <person name="Terry A.Y."/>
            <person name="Boore J.L."/>
            <person name="Simakov O."/>
            <person name="Marletaz F."/>
            <person name="Cho S.-J."/>
            <person name="Edsinger-Gonzales E."/>
            <person name="Havlak P."/>
            <person name="Kuo D.-H."/>
            <person name="Larsson T."/>
            <person name="Lv J."/>
            <person name="Arendt D."/>
            <person name="Savage R."/>
            <person name="Osoegawa K."/>
            <person name="de Jong P."/>
            <person name="Lindberg D.R."/>
            <person name="Seaver E.C."/>
            <person name="Weisblat D.A."/>
            <person name="Putnam N.H."/>
            <person name="Grigoriev I.V."/>
            <person name="Rokhsar D.S."/>
        </authorList>
    </citation>
    <scope>NUCLEOTIDE SEQUENCE</scope>
    <source>
        <strain evidence="20">I ESC-2004</strain>
    </source>
</reference>
<evidence type="ECO:0000256" key="9">
    <source>
        <dbReference type="ARBA" id="ARBA00023157"/>
    </source>
</evidence>
<dbReference type="InterPro" id="IPR036734">
    <property type="entry name" value="Neur_chan_lig-bd_sf"/>
</dbReference>
<dbReference type="SUPFAM" id="SSF63712">
    <property type="entry name" value="Nicotinic receptor ligand binding domain-like"/>
    <property type="match status" value="1"/>
</dbReference>
<evidence type="ECO:0000256" key="1">
    <source>
        <dbReference type="ARBA" id="ARBA00009237"/>
    </source>
</evidence>
<dbReference type="InterPro" id="IPR006029">
    <property type="entry name" value="Neurotrans-gated_channel_TM"/>
</dbReference>
<dbReference type="GO" id="GO:0004888">
    <property type="term" value="F:transmembrane signaling receptor activity"/>
    <property type="evidence" value="ECO:0007669"/>
    <property type="project" value="InterPro"/>
</dbReference>
<dbReference type="EnsemblMetazoa" id="CapteT176086">
    <property type="protein sequence ID" value="CapteP176086"/>
    <property type="gene ID" value="CapteG176086"/>
</dbReference>
<dbReference type="EMBL" id="AMQN01010874">
    <property type="status" value="NOT_ANNOTATED_CDS"/>
    <property type="molecule type" value="Genomic_DNA"/>
</dbReference>
<evidence type="ECO:0000256" key="10">
    <source>
        <dbReference type="ARBA" id="ARBA00023170"/>
    </source>
</evidence>
<keyword evidence="20" id="KW-1185">Reference proteome</keyword>
<keyword evidence="2 15" id="KW-0813">Transport</keyword>
<evidence type="ECO:0000256" key="2">
    <source>
        <dbReference type="ARBA" id="ARBA00022448"/>
    </source>
</evidence>
<evidence type="ECO:0000256" key="3">
    <source>
        <dbReference type="ARBA" id="ARBA00022475"/>
    </source>
</evidence>
<dbReference type="Proteomes" id="UP000014760">
    <property type="component" value="Unassembled WGS sequence"/>
</dbReference>
<feature type="signal peptide" evidence="15">
    <location>
        <begin position="1"/>
        <end position="20"/>
    </location>
</feature>
<dbReference type="FunFam" id="2.70.170.10:FF:000016">
    <property type="entry name" value="Nicotinic acetylcholine receptor subunit"/>
    <property type="match status" value="1"/>
</dbReference>
<proteinExistence type="inferred from homology"/>
<evidence type="ECO:0000256" key="5">
    <source>
        <dbReference type="ARBA" id="ARBA00022989"/>
    </source>
</evidence>
<feature type="transmembrane region" description="Helical" evidence="15">
    <location>
        <begin position="415"/>
        <end position="433"/>
    </location>
</feature>
<dbReference type="PANTHER" id="PTHR18945">
    <property type="entry name" value="NEUROTRANSMITTER GATED ION CHANNEL"/>
    <property type="match status" value="1"/>
</dbReference>
<dbReference type="AlphaFoldDB" id="R7TUE8"/>
<feature type="transmembrane region" description="Helical" evidence="15">
    <location>
        <begin position="246"/>
        <end position="265"/>
    </location>
</feature>
<reference evidence="18 20" key="2">
    <citation type="journal article" date="2013" name="Nature">
        <title>Insights into bilaterian evolution from three spiralian genomes.</title>
        <authorList>
            <person name="Simakov O."/>
            <person name="Marletaz F."/>
            <person name="Cho S.J."/>
            <person name="Edsinger-Gonzales E."/>
            <person name="Havlak P."/>
            <person name="Hellsten U."/>
            <person name="Kuo D.H."/>
            <person name="Larsson T."/>
            <person name="Lv J."/>
            <person name="Arendt D."/>
            <person name="Savage R."/>
            <person name="Osoegawa K."/>
            <person name="de Jong P."/>
            <person name="Grimwood J."/>
            <person name="Chapman J.A."/>
            <person name="Shapiro H."/>
            <person name="Aerts A."/>
            <person name="Otillar R.P."/>
            <person name="Terry A.Y."/>
            <person name="Boore J.L."/>
            <person name="Grigoriev I.V."/>
            <person name="Lindberg D.R."/>
            <person name="Seaver E.C."/>
            <person name="Weisblat D.A."/>
            <person name="Putnam N.H."/>
            <person name="Rokhsar D.S."/>
        </authorList>
    </citation>
    <scope>NUCLEOTIDE SEQUENCE</scope>
    <source>
        <strain evidence="18 20">I ESC-2004</strain>
    </source>
</reference>
<keyword evidence="12" id="KW-1071">Ligand-gated ion channel</keyword>
<dbReference type="OMA" id="AIPFNHG"/>
<evidence type="ECO:0000256" key="15">
    <source>
        <dbReference type="RuleBase" id="RU000687"/>
    </source>
</evidence>
<evidence type="ECO:0000259" key="16">
    <source>
        <dbReference type="Pfam" id="PF02931"/>
    </source>
</evidence>
<evidence type="ECO:0000313" key="20">
    <source>
        <dbReference type="Proteomes" id="UP000014760"/>
    </source>
</evidence>
<dbReference type="Pfam" id="PF02932">
    <property type="entry name" value="Neur_chan_memb"/>
    <property type="match status" value="1"/>
</dbReference>
<dbReference type="InterPro" id="IPR006201">
    <property type="entry name" value="Neur_channel"/>
</dbReference>
<keyword evidence="6" id="KW-0770">Synapse</keyword>
<organism evidence="18">
    <name type="scientific">Capitella teleta</name>
    <name type="common">Polychaete worm</name>
    <dbReference type="NCBI Taxonomy" id="283909"/>
    <lineage>
        <taxon>Eukaryota</taxon>
        <taxon>Metazoa</taxon>
        <taxon>Spiralia</taxon>
        <taxon>Lophotrochozoa</taxon>
        <taxon>Annelida</taxon>
        <taxon>Polychaeta</taxon>
        <taxon>Sedentaria</taxon>
        <taxon>Scolecida</taxon>
        <taxon>Capitellidae</taxon>
        <taxon>Capitella</taxon>
    </lineage>
</organism>
<evidence type="ECO:0000256" key="7">
    <source>
        <dbReference type="ARBA" id="ARBA00023065"/>
    </source>
</evidence>
<keyword evidence="3" id="KW-1003">Cell membrane</keyword>
<feature type="domain" description="Neurotransmitter-gated ion-channel transmembrane" evidence="17">
    <location>
        <begin position="248"/>
        <end position="370"/>
    </location>
</feature>
<evidence type="ECO:0008006" key="21">
    <source>
        <dbReference type="Google" id="ProtNLM"/>
    </source>
</evidence>
<keyword evidence="8 15" id="KW-0472">Membrane</keyword>
<dbReference type="InterPro" id="IPR018000">
    <property type="entry name" value="Neurotransmitter_ion_chnl_CS"/>
</dbReference>
<dbReference type="PRINTS" id="PR00254">
    <property type="entry name" value="NICOTINICR"/>
</dbReference>
<dbReference type="OrthoDB" id="410315at2759"/>
<keyword evidence="9" id="KW-1015">Disulfide bond</keyword>
<evidence type="ECO:0000256" key="4">
    <source>
        <dbReference type="ARBA" id="ARBA00022692"/>
    </source>
</evidence>
<gene>
    <name evidence="18" type="ORF">CAPTEDRAFT_176086</name>
</gene>
<dbReference type="EMBL" id="KB308542">
    <property type="protein sequence ID" value="ELT97538.1"/>
    <property type="molecule type" value="Genomic_DNA"/>
</dbReference>
<dbReference type="InterPro" id="IPR006202">
    <property type="entry name" value="Neur_chan_lig-bd"/>
</dbReference>
<dbReference type="InterPro" id="IPR002394">
    <property type="entry name" value="Nicotinic_acetylcholine_rcpt"/>
</dbReference>
<keyword evidence="13 15" id="KW-0407">Ion channel</keyword>
<evidence type="ECO:0000259" key="17">
    <source>
        <dbReference type="Pfam" id="PF02932"/>
    </source>
</evidence>
<dbReference type="PROSITE" id="PS00236">
    <property type="entry name" value="NEUROTR_ION_CHANNEL"/>
    <property type="match status" value="1"/>
</dbReference>
<dbReference type="Gene3D" id="2.70.170.10">
    <property type="entry name" value="Neurotransmitter-gated ion-channel ligand-binding domain"/>
    <property type="match status" value="1"/>
</dbReference>
<evidence type="ECO:0000256" key="11">
    <source>
        <dbReference type="ARBA" id="ARBA00023180"/>
    </source>
</evidence>
<keyword evidence="11" id="KW-0325">Glycoprotein</keyword>
<comment type="similarity">
    <text evidence="1">Belongs to the ligand-gated ion channel (TC 1.A.9) family. Acetylcholine receptor (TC 1.A.9.1) subfamily.</text>
</comment>
<dbReference type="GO" id="GO:0045211">
    <property type="term" value="C:postsynaptic membrane"/>
    <property type="evidence" value="ECO:0007669"/>
    <property type="project" value="InterPro"/>
</dbReference>
<evidence type="ECO:0000256" key="13">
    <source>
        <dbReference type="ARBA" id="ARBA00023303"/>
    </source>
</evidence>
<comment type="subcellular location">
    <subcellularLocation>
        <location evidence="14">Synaptic cell membrane</location>
        <topology evidence="14">Multi-pass membrane protein</topology>
    </subcellularLocation>
</comment>
<sequence length="434" mass="49694">MFAHLLACVLVSSVLDYGRAVPEPDRTFFNEEHRLVTNLMKNYNKWIRPVLAHNDSLNVKFGLSILGIEDLDETSQVLTLHAWLRMSWMDLQLAWSPKDYAGVLSLRLPITEIWSPDIHLYNSLDGDFSYSYDALPVVYSTGMVMWIPQLRLRNRCSMDLSNFPFDTQKCTLRFGSWTYDQSKLNLTAFNEYNNLDLGVFKEHSEFELVHAQHVRSVRKYDCCPELYPDIEFNLELKRRSAYSTHLYLAPAIVVCLLTPFIFILPHGTGDKMMFGVGLILGHILLFNQLEQFIPSGFPNMPNISAYLITNLVLGAMAVVFSAINANLWSKSQHSKPVPGVIRSVFLGVLGRLMCIRRDDYIPVEEAERPMHRVLELQADVSLDSDPNDHDNMMKSYSRLTTTAEWRQLAAILDRLLFFLLTISVIMVGISLAHH</sequence>
<dbReference type="STRING" id="283909.R7TUE8"/>
<dbReference type="Gene3D" id="1.20.58.390">
    <property type="entry name" value="Neurotransmitter-gated ion-channel transmembrane domain"/>
    <property type="match status" value="1"/>
</dbReference>
<evidence type="ECO:0000313" key="19">
    <source>
        <dbReference type="EnsemblMetazoa" id="CapteP176086"/>
    </source>
</evidence>
<dbReference type="HOGENOM" id="CLU_018074_0_4_1"/>
<dbReference type="InterPro" id="IPR038050">
    <property type="entry name" value="Neuro_actylchol_rec"/>
</dbReference>
<dbReference type="InterPro" id="IPR036719">
    <property type="entry name" value="Neuro-gated_channel_TM_sf"/>
</dbReference>